<dbReference type="InterPro" id="IPR026983">
    <property type="entry name" value="DHC"/>
</dbReference>
<proteinExistence type="predicted"/>
<evidence type="ECO:0000313" key="2">
    <source>
        <dbReference type="Proteomes" id="UP001431783"/>
    </source>
</evidence>
<dbReference type="GO" id="GO:0030286">
    <property type="term" value="C:dynein complex"/>
    <property type="evidence" value="ECO:0007669"/>
    <property type="project" value="InterPro"/>
</dbReference>
<sequence length="101" mass="11569">MDKQLENVIGDVLVAAGSVAYLGAFTSNYRTELTELWVSMCKEYHIPSFDQFSLINVLADPYEIRQWNTAGLPRGYSFYRKRNFSDPFWQMASDDRPSSSG</sequence>
<gene>
    <name evidence="1" type="ORF">WA026_022771</name>
</gene>
<name>A0AAW1UNV0_9CUCU</name>
<dbReference type="Proteomes" id="UP001431783">
    <property type="component" value="Unassembled WGS sequence"/>
</dbReference>
<dbReference type="GO" id="GO:0007018">
    <property type="term" value="P:microtubule-based movement"/>
    <property type="evidence" value="ECO:0007669"/>
    <property type="project" value="InterPro"/>
</dbReference>
<dbReference type="EMBL" id="JARQZJ010000080">
    <property type="protein sequence ID" value="KAK9882720.1"/>
    <property type="molecule type" value="Genomic_DNA"/>
</dbReference>
<comment type="caution">
    <text evidence="1">The sequence shown here is derived from an EMBL/GenBank/DDBJ whole genome shotgun (WGS) entry which is preliminary data.</text>
</comment>
<organism evidence="1 2">
    <name type="scientific">Henosepilachna vigintioctopunctata</name>
    <dbReference type="NCBI Taxonomy" id="420089"/>
    <lineage>
        <taxon>Eukaryota</taxon>
        <taxon>Metazoa</taxon>
        <taxon>Ecdysozoa</taxon>
        <taxon>Arthropoda</taxon>
        <taxon>Hexapoda</taxon>
        <taxon>Insecta</taxon>
        <taxon>Pterygota</taxon>
        <taxon>Neoptera</taxon>
        <taxon>Endopterygota</taxon>
        <taxon>Coleoptera</taxon>
        <taxon>Polyphaga</taxon>
        <taxon>Cucujiformia</taxon>
        <taxon>Coccinelloidea</taxon>
        <taxon>Coccinellidae</taxon>
        <taxon>Epilachninae</taxon>
        <taxon>Epilachnini</taxon>
        <taxon>Henosepilachna</taxon>
    </lineage>
</organism>
<evidence type="ECO:0000313" key="1">
    <source>
        <dbReference type="EMBL" id="KAK9882720.1"/>
    </source>
</evidence>
<keyword evidence="2" id="KW-1185">Reference proteome</keyword>
<dbReference type="AlphaFoldDB" id="A0AAW1UNV0"/>
<dbReference type="GO" id="GO:0045505">
    <property type="term" value="F:dynein intermediate chain binding"/>
    <property type="evidence" value="ECO:0007669"/>
    <property type="project" value="InterPro"/>
</dbReference>
<accession>A0AAW1UNV0</accession>
<reference evidence="1 2" key="1">
    <citation type="submission" date="2023-03" db="EMBL/GenBank/DDBJ databases">
        <title>Genome insight into feeding habits of ladybird beetles.</title>
        <authorList>
            <person name="Li H.-S."/>
            <person name="Huang Y.-H."/>
            <person name="Pang H."/>
        </authorList>
    </citation>
    <scope>NUCLEOTIDE SEQUENCE [LARGE SCALE GENOMIC DNA]</scope>
    <source>
        <strain evidence="1">SYSU_2023b</strain>
        <tissue evidence="1">Whole body</tissue>
    </source>
</reference>
<protein>
    <submittedName>
        <fullName evidence="1">Uncharacterized protein</fullName>
    </submittedName>
</protein>
<dbReference type="Gene3D" id="1.20.920.20">
    <property type="match status" value="1"/>
</dbReference>
<dbReference type="PANTHER" id="PTHR22878:SF68">
    <property type="entry name" value="DYNEIN HEAVY CHAIN 6, AXONEMAL-LIKE"/>
    <property type="match status" value="1"/>
</dbReference>
<dbReference type="GO" id="GO:0051959">
    <property type="term" value="F:dynein light intermediate chain binding"/>
    <property type="evidence" value="ECO:0007669"/>
    <property type="project" value="InterPro"/>
</dbReference>
<dbReference type="PANTHER" id="PTHR22878">
    <property type="entry name" value="DYNEIN HEAVY CHAIN 6, AXONEMAL-LIKE-RELATED"/>
    <property type="match status" value="1"/>
</dbReference>